<protein>
    <submittedName>
        <fullName evidence="2">Ribonuclease M5</fullName>
    </submittedName>
</protein>
<reference evidence="3" key="1">
    <citation type="submission" date="2020-07" db="EMBL/GenBank/DDBJ databases">
        <title>Complete genome sequencing of Clostridia bacterium strain 12CBH8.</title>
        <authorList>
            <person name="Sakamoto M."/>
            <person name="Murakami T."/>
            <person name="Mori H."/>
        </authorList>
    </citation>
    <scope>NUCLEOTIDE SEQUENCE [LARGE SCALE GENOMIC DNA]</scope>
    <source>
        <strain evidence="3">12CBH8</strain>
    </source>
</reference>
<evidence type="ECO:0000313" key="3">
    <source>
        <dbReference type="Proteomes" id="UP000593890"/>
    </source>
</evidence>
<dbReference type="PROSITE" id="PS50880">
    <property type="entry name" value="TOPRIM"/>
    <property type="match status" value="1"/>
</dbReference>
<dbReference type="Pfam" id="PF01751">
    <property type="entry name" value="Toprim"/>
    <property type="match status" value="1"/>
</dbReference>
<sequence length="207" mass="23302">MITLRQAVIVEGKYDKIKLSSILDAVIIPTGGFGIFKDKEKMNLIRRLAEERGLLILTDSDGAGFVIRNYLSGCIPAAQIRHVYIPDILGKEKRKDKASKEGKLGVEGIPKELLIEALQKAGVTWDEIPYQRPKEGRDITNLDLYEDGITGTEGSKSRRLKLLSMLSLPEHLSTKSLLQMLNTFLTYKQYKEAIAQLDRQQGDEEKQ</sequence>
<dbReference type="Gene3D" id="3.40.1360.10">
    <property type="match status" value="1"/>
</dbReference>
<dbReference type="InterPro" id="IPR006171">
    <property type="entry name" value="TOPRIM_dom"/>
</dbReference>
<accession>A0A7I8D3U1</accession>
<dbReference type="KEGG" id="sman:C12CBH8_21150"/>
<dbReference type="Pfam" id="PF13331">
    <property type="entry name" value="DUF4093"/>
    <property type="match status" value="1"/>
</dbReference>
<dbReference type="EMBL" id="AP023321">
    <property type="protein sequence ID" value="BCI61476.1"/>
    <property type="molecule type" value="Genomic_DNA"/>
</dbReference>
<dbReference type="InterPro" id="IPR025156">
    <property type="entry name" value="RNase_M5_C"/>
</dbReference>
<dbReference type="RefSeq" id="WP_215533224.1">
    <property type="nucleotide sequence ID" value="NZ_AP023321.1"/>
</dbReference>
<dbReference type="PANTHER" id="PTHR39156">
    <property type="entry name" value="RIBONUCLEASE M5"/>
    <property type="match status" value="1"/>
</dbReference>
<evidence type="ECO:0000259" key="1">
    <source>
        <dbReference type="PROSITE" id="PS50880"/>
    </source>
</evidence>
<dbReference type="PANTHER" id="PTHR39156:SF2">
    <property type="entry name" value="DNA PRIMASE (BACTERIAL TYPE) AND SMALL PRIMASE-LIKE PROTEINS"/>
    <property type="match status" value="1"/>
</dbReference>
<dbReference type="SMART" id="SM00493">
    <property type="entry name" value="TOPRIM"/>
    <property type="match status" value="1"/>
</dbReference>
<dbReference type="GO" id="GO:0006364">
    <property type="term" value="P:rRNA processing"/>
    <property type="evidence" value="ECO:0007669"/>
    <property type="project" value="TreeGrafter"/>
</dbReference>
<feature type="domain" description="Toprim" evidence="1">
    <location>
        <begin position="5"/>
        <end position="89"/>
    </location>
</feature>
<dbReference type="GO" id="GO:0043822">
    <property type="term" value="F:ribonuclease M5 activity"/>
    <property type="evidence" value="ECO:0007669"/>
    <property type="project" value="TreeGrafter"/>
</dbReference>
<gene>
    <name evidence="2" type="primary">rnmV</name>
    <name evidence="2" type="ORF">C12CBH8_21150</name>
</gene>
<dbReference type="SUPFAM" id="SSF110455">
    <property type="entry name" value="Toprim domain"/>
    <property type="match status" value="1"/>
</dbReference>
<dbReference type="Proteomes" id="UP000593890">
    <property type="component" value="Chromosome"/>
</dbReference>
<proteinExistence type="predicted"/>
<dbReference type="AlphaFoldDB" id="A0A7I8D3U1"/>
<organism evidence="2 3">
    <name type="scientific">Solibaculum mannosilyticum</name>
    <dbReference type="NCBI Taxonomy" id="2780922"/>
    <lineage>
        <taxon>Bacteria</taxon>
        <taxon>Bacillati</taxon>
        <taxon>Bacillota</taxon>
        <taxon>Clostridia</taxon>
        <taxon>Eubacteriales</taxon>
        <taxon>Oscillospiraceae</taxon>
        <taxon>Solibaculum</taxon>
    </lineage>
</organism>
<evidence type="ECO:0000313" key="2">
    <source>
        <dbReference type="EMBL" id="BCI61476.1"/>
    </source>
</evidence>
<keyword evidence="3" id="KW-1185">Reference proteome</keyword>
<name>A0A7I8D3U1_9FIRM</name>